<dbReference type="OrthoDB" id="10258062at2759"/>
<dbReference type="GO" id="GO:0042162">
    <property type="term" value="F:telomeric DNA binding"/>
    <property type="evidence" value="ECO:0007669"/>
    <property type="project" value="TreeGrafter"/>
</dbReference>
<evidence type="ECO:0000313" key="7">
    <source>
        <dbReference type="EMBL" id="GAV68007.1"/>
    </source>
</evidence>
<dbReference type="PANTHER" id="PTHR15830">
    <property type="entry name" value="TELOMERE LENGTH REGULATION PROTEIN TEL2 FAMILY MEMBER"/>
    <property type="match status" value="1"/>
</dbReference>
<evidence type="ECO:0000256" key="4">
    <source>
        <dbReference type="SAM" id="MobiDB-lite"/>
    </source>
</evidence>
<evidence type="ECO:0000256" key="2">
    <source>
        <dbReference type="ARBA" id="ARBA00006133"/>
    </source>
</evidence>
<feature type="region of interest" description="Disordered" evidence="4">
    <location>
        <begin position="572"/>
        <end position="608"/>
    </location>
</feature>
<keyword evidence="3" id="KW-0963">Cytoplasm</keyword>
<comment type="subcellular location">
    <subcellularLocation>
        <location evidence="1">Cytoplasm</location>
    </subcellularLocation>
</comment>
<dbReference type="PANTHER" id="PTHR15830:SF10">
    <property type="entry name" value="TELOMERE LENGTH REGULATION PROTEIN TEL2 HOMOLOG"/>
    <property type="match status" value="1"/>
</dbReference>
<dbReference type="STRING" id="3775.A0A1Q3BJ18"/>
<dbReference type="InterPro" id="IPR051970">
    <property type="entry name" value="TEL2_Regulation"/>
</dbReference>
<evidence type="ECO:0000313" key="8">
    <source>
        <dbReference type="Proteomes" id="UP000187406"/>
    </source>
</evidence>
<dbReference type="InterPro" id="IPR019337">
    <property type="entry name" value="Telomere_length_regulation_dom"/>
</dbReference>
<evidence type="ECO:0000259" key="6">
    <source>
        <dbReference type="Pfam" id="PF25320"/>
    </source>
</evidence>
<dbReference type="GO" id="GO:0051083">
    <property type="term" value="P:'de novo' cotranslational protein folding"/>
    <property type="evidence" value="ECO:0007669"/>
    <property type="project" value="TreeGrafter"/>
</dbReference>
<dbReference type="Pfam" id="PF25320">
    <property type="entry name" value="TELO2_ARM"/>
    <property type="match status" value="1"/>
</dbReference>
<dbReference type="GO" id="GO:0051879">
    <property type="term" value="F:Hsp90 protein binding"/>
    <property type="evidence" value="ECO:0007669"/>
    <property type="project" value="TreeGrafter"/>
</dbReference>
<dbReference type="FunFam" id="1.25.40.720:FF:000002">
    <property type="entry name" value="Embryo defective 2423"/>
    <property type="match status" value="1"/>
</dbReference>
<dbReference type="Pfam" id="PF10193">
    <property type="entry name" value="Telomere_reg-2"/>
    <property type="match status" value="1"/>
</dbReference>
<feature type="domain" description="Telomere length regulation protein conserved" evidence="5">
    <location>
        <begin position="619"/>
        <end position="730"/>
    </location>
</feature>
<dbReference type="InParanoid" id="A0A1Q3BJ18"/>
<dbReference type="AlphaFoldDB" id="A0A1Q3BJ18"/>
<dbReference type="FunCoup" id="A0A1Q3BJ18">
    <property type="interactions" value="2071"/>
</dbReference>
<dbReference type="InterPro" id="IPR038528">
    <property type="entry name" value="TEL2_C_sf"/>
</dbReference>
<name>A0A1Q3BJ18_CEPFO</name>
<dbReference type="Proteomes" id="UP000187406">
    <property type="component" value="Unassembled WGS sequence"/>
</dbReference>
<dbReference type="InterPro" id="IPR057348">
    <property type="entry name" value="TELO2_ARM"/>
</dbReference>
<dbReference type="Gene3D" id="1.25.40.720">
    <property type="entry name" value="Telomere length regulation protein 2, C-terminal domain"/>
    <property type="match status" value="1"/>
</dbReference>
<proteinExistence type="inferred from homology"/>
<organism evidence="7 8">
    <name type="scientific">Cephalotus follicularis</name>
    <name type="common">Albany pitcher plant</name>
    <dbReference type="NCBI Taxonomy" id="3775"/>
    <lineage>
        <taxon>Eukaryota</taxon>
        <taxon>Viridiplantae</taxon>
        <taxon>Streptophyta</taxon>
        <taxon>Embryophyta</taxon>
        <taxon>Tracheophyta</taxon>
        <taxon>Spermatophyta</taxon>
        <taxon>Magnoliopsida</taxon>
        <taxon>eudicotyledons</taxon>
        <taxon>Gunneridae</taxon>
        <taxon>Pentapetalae</taxon>
        <taxon>rosids</taxon>
        <taxon>fabids</taxon>
        <taxon>Oxalidales</taxon>
        <taxon>Cephalotaceae</taxon>
        <taxon>Cephalotus</taxon>
    </lineage>
</organism>
<keyword evidence="8" id="KW-1185">Reference proteome</keyword>
<feature type="domain" description="TELO2 ARM repeat" evidence="6">
    <location>
        <begin position="262"/>
        <end position="502"/>
    </location>
</feature>
<evidence type="ECO:0000259" key="5">
    <source>
        <dbReference type="Pfam" id="PF10193"/>
    </source>
</evidence>
<dbReference type="GO" id="GO:0005829">
    <property type="term" value="C:cytosol"/>
    <property type="evidence" value="ECO:0007669"/>
    <property type="project" value="TreeGrafter"/>
</dbReference>
<dbReference type="InterPro" id="IPR016024">
    <property type="entry name" value="ARM-type_fold"/>
</dbReference>
<sequence>MENDLNKRRELESRVLDKVGEVISAVKNAKHVDHVICSLHSIAVLLFPVDSALLSGSIDHRYKDQLVSAKVPCESERTNWWHAFYRGAAFSTLARVLLFDVASNWLACFPFSARKHVYDVFFVSGLATEVVQTLVPRPQPNKCDGFDVNAVQSNTERLLVVSLLENDGVLQMAREFGNYFQSDDFGSEQLKPYVYRVAQLVASIPDKVQLRAPTLLSSHLFFKQLIIQLLSGAEASNMDSSYGTLLFVGELISRICRRGSSDVLLSEVMPRLLGHVRTALSSNIDSVLVDEFVSNPRSQFWLNIMEAIKDPYAVEKMSEQLLRQLAIERAGDVEAYWVLWLLFHQIVQNQTSVRVMFIENFLLWKVFPISCLRWILQFAVLECPPGADLLTKAHDGRDFLVTVQHLVEVWSKREIVQSAPLEQQAYITAAVGLCLEKMSKEELDKSKDVMHSILQGISYRLESPSHLVRKMASSVALVFSKVIDPKNPLYLDDSCTGEIVDWEFGLTTPEKEILSTSNGRVKHIDEAKVLKTAEQEKDYNYSTKDGIDNNMKRINKKSSKLELVDPDEIIDPATLNYGPVSGQEEDDDASENSDSSTASSLEPYDLSDDDTDLKKKISHLVDVVGALRKSDDADGVERALEVAEKLVRASPDELTHAAGDLARTLLQVRCSDVAVEGEEESAEEKRQRALVALVVTCPFESLDTLNKLLYSPNVDISQRIMILDVMAEAAQELANAKIIKPQHRTKALVTTVSTSQPWFLPSDVGPPGAGSWKEISGTETLLNLSNRYERELPPKPGQIKKGKTRRWSLSSGNIQENQIVWSQNKFPIYAAAFMLPAMQGFDKKRHGVDLLGRDFIVLGKLIYMLGVCIKCASMHPEASVLAPQLLEMLRSRDVCHHNEAYVRRSVLFSASCVLVALHPSYIASALVEGNLDISKGLEWVRTWSLQVADSDTDRECYTMAMSCLQLHAEMALQASRALESTESTLKMKSVGLPSNLSKGATIKIPGSNVEY</sequence>
<evidence type="ECO:0000256" key="3">
    <source>
        <dbReference type="ARBA" id="ARBA00022490"/>
    </source>
</evidence>
<comment type="caution">
    <text evidence="7">The sequence shown here is derived from an EMBL/GenBank/DDBJ whole genome shotgun (WGS) entry which is preliminary data.</text>
</comment>
<protein>
    <submittedName>
        <fullName evidence="7">Telomere_reg-2 domain-containing protein</fullName>
    </submittedName>
</protein>
<feature type="compositionally biased region" description="Low complexity" evidence="4">
    <location>
        <begin position="592"/>
        <end position="602"/>
    </location>
</feature>
<dbReference type="SUPFAM" id="SSF48371">
    <property type="entry name" value="ARM repeat"/>
    <property type="match status" value="1"/>
</dbReference>
<reference evidence="8" key="1">
    <citation type="submission" date="2016-04" db="EMBL/GenBank/DDBJ databases">
        <title>Cephalotus genome sequencing.</title>
        <authorList>
            <person name="Fukushima K."/>
            <person name="Hasebe M."/>
            <person name="Fang X."/>
        </authorList>
    </citation>
    <scope>NUCLEOTIDE SEQUENCE [LARGE SCALE GENOMIC DNA]</scope>
    <source>
        <strain evidence="8">cv. St1</strain>
    </source>
</reference>
<gene>
    <name evidence="7" type="ORF">CFOL_v3_11510</name>
</gene>
<evidence type="ECO:0000256" key="1">
    <source>
        <dbReference type="ARBA" id="ARBA00004496"/>
    </source>
</evidence>
<comment type="similarity">
    <text evidence="2">Belongs to the TEL2 family.</text>
</comment>
<dbReference type="EMBL" id="BDDD01000599">
    <property type="protein sequence ID" value="GAV68007.1"/>
    <property type="molecule type" value="Genomic_DNA"/>
</dbReference>
<accession>A0A1Q3BJ18</accession>